<dbReference type="InterPro" id="IPR029035">
    <property type="entry name" value="DHS-like_NAD/FAD-binding_dom"/>
</dbReference>
<dbReference type="RefSeq" id="WP_087617557.1">
    <property type="nucleotide sequence ID" value="NZ_JAFBEY010000005.1"/>
</dbReference>
<evidence type="ECO:0000256" key="3">
    <source>
        <dbReference type="ARBA" id="ARBA00023027"/>
    </source>
</evidence>
<evidence type="ECO:0000313" key="6">
    <source>
        <dbReference type="EMBL" id="OUZ38651.1"/>
    </source>
</evidence>
<sequence length="242" mass="27063">MTAETLAHLMKQSNRTVVLTGAGMSTESGIPDFRSSTGLWRNINPRIVASTESLQKNYEQFREFYQTRMNALDNCKPHEGHLILTDFEKRGLISLIATQNVDQLHQQAGSKNVAELHGNIVTIRCQKCGKPHAKEQFLNNTICTYCTGKLRPNVVLFGEALPSEAWDRTLHEIHLADLVIVIGTSLEVYPVNQLPSMSKGKLVYINREQASTSVHYSFDLVLEGSAGEILADVYQELGDFEK</sequence>
<feature type="binding site" evidence="4">
    <location>
        <position position="128"/>
    </location>
    <ligand>
        <name>Zn(2+)</name>
        <dbReference type="ChEBI" id="CHEBI:29105"/>
    </ligand>
</feature>
<dbReference type="CDD" id="cd01407">
    <property type="entry name" value="SIR2-fam"/>
    <property type="match status" value="1"/>
</dbReference>
<keyword evidence="7" id="KW-1185">Reference proteome</keyword>
<dbReference type="InterPro" id="IPR026591">
    <property type="entry name" value="Sirtuin_cat_small_dom_sf"/>
</dbReference>
<keyword evidence="2" id="KW-0808">Transferase</keyword>
<comment type="caution">
    <text evidence="6">The sequence shown here is derived from an EMBL/GenBank/DDBJ whole genome shotgun (WGS) entry which is preliminary data.</text>
</comment>
<organism evidence="6 7">
    <name type="scientific">Solibacillus kalamii</name>
    <dbReference type="NCBI Taxonomy" id="1748298"/>
    <lineage>
        <taxon>Bacteria</taxon>
        <taxon>Bacillati</taxon>
        <taxon>Bacillota</taxon>
        <taxon>Bacilli</taxon>
        <taxon>Bacillales</taxon>
        <taxon>Caryophanaceae</taxon>
        <taxon>Solibacillus</taxon>
    </lineage>
</organism>
<dbReference type="NCBIfam" id="NF001753">
    <property type="entry name" value="PRK00481.1-3"/>
    <property type="match status" value="1"/>
</dbReference>
<feature type="binding site" evidence="4">
    <location>
        <position position="125"/>
    </location>
    <ligand>
        <name>Zn(2+)</name>
        <dbReference type="ChEBI" id="CHEBI:29105"/>
    </ligand>
</feature>
<keyword evidence="3" id="KW-0520">NAD</keyword>
<evidence type="ECO:0000313" key="7">
    <source>
        <dbReference type="Proteomes" id="UP000196594"/>
    </source>
</evidence>
<dbReference type="EC" id="2.3.1.286" evidence="1"/>
<keyword evidence="4" id="KW-0479">Metal-binding</keyword>
<evidence type="ECO:0000256" key="1">
    <source>
        <dbReference type="ARBA" id="ARBA00012928"/>
    </source>
</evidence>
<dbReference type="SUPFAM" id="SSF52467">
    <property type="entry name" value="DHS-like NAD/FAD-binding domain"/>
    <property type="match status" value="1"/>
</dbReference>
<dbReference type="Gene3D" id="3.40.50.1220">
    <property type="entry name" value="TPP-binding domain"/>
    <property type="match status" value="1"/>
</dbReference>
<dbReference type="Gene3D" id="3.30.1600.10">
    <property type="entry name" value="SIR2/SIRT2 'Small Domain"/>
    <property type="match status" value="1"/>
</dbReference>
<gene>
    <name evidence="6" type="ORF">CBM15_11075</name>
</gene>
<dbReference type="InterPro" id="IPR050134">
    <property type="entry name" value="NAD-dep_sirtuin_deacylases"/>
</dbReference>
<keyword evidence="4" id="KW-0862">Zinc</keyword>
<dbReference type="InterPro" id="IPR026590">
    <property type="entry name" value="Ssirtuin_cat_dom"/>
</dbReference>
<name>A0ABX3ZG20_9BACL</name>
<dbReference type="Proteomes" id="UP000196594">
    <property type="component" value="Unassembled WGS sequence"/>
</dbReference>
<evidence type="ECO:0000259" key="5">
    <source>
        <dbReference type="PROSITE" id="PS50305"/>
    </source>
</evidence>
<dbReference type="InterPro" id="IPR003000">
    <property type="entry name" value="Sirtuin"/>
</dbReference>
<dbReference type="PANTHER" id="PTHR11085">
    <property type="entry name" value="NAD-DEPENDENT PROTEIN DEACYLASE SIRTUIN-5, MITOCHONDRIAL-RELATED"/>
    <property type="match status" value="1"/>
</dbReference>
<feature type="binding site" evidence="4">
    <location>
        <position position="146"/>
    </location>
    <ligand>
        <name>Zn(2+)</name>
        <dbReference type="ChEBI" id="CHEBI:29105"/>
    </ligand>
</feature>
<feature type="binding site" evidence="4">
    <location>
        <position position="143"/>
    </location>
    <ligand>
        <name>Zn(2+)</name>
        <dbReference type="ChEBI" id="CHEBI:29105"/>
    </ligand>
</feature>
<proteinExistence type="predicted"/>
<evidence type="ECO:0000256" key="2">
    <source>
        <dbReference type="ARBA" id="ARBA00022679"/>
    </source>
</evidence>
<accession>A0ABX3ZG20</accession>
<dbReference type="EMBL" id="NHNT01000007">
    <property type="protein sequence ID" value="OUZ38651.1"/>
    <property type="molecule type" value="Genomic_DNA"/>
</dbReference>
<evidence type="ECO:0000256" key="4">
    <source>
        <dbReference type="PROSITE-ProRule" id="PRU00236"/>
    </source>
</evidence>
<dbReference type="PANTHER" id="PTHR11085:SF4">
    <property type="entry name" value="NAD-DEPENDENT PROTEIN DEACYLASE"/>
    <property type="match status" value="1"/>
</dbReference>
<feature type="domain" description="Deacetylase sirtuin-type" evidence="5">
    <location>
        <begin position="1"/>
        <end position="241"/>
    </location>
</feature>
<feature type="active site" description="Proton acceptor" evidence="4">
    <location>
        <position position="117"/>
    </location>
</feature>
<dbReference type="PROSITE" id="PS50305">
    <property type="entry name" value="SIRTUIN"/>
    <property type="match status" value="1"/>
</dbReference>
<dbReference type="Pfam" id="PF02146">
    <property type="entry name" value="SIR2"/>
    <property type="match status" value="1"/>
</dbReference>
<protein>
    <recommendedName>
        <fullName evidence="1">protein acetyllysine N-acetyltransferase</fullName>
        <ecNumber evidence="1">2.3.1.286</ecNumber>
    </recommendedName>
</protein>
<reference evidence="6 7" key="1">
    <citation type="journal article" date="2017" name="Int. J. Syst. Evol. Microbiol.">
        <title>Solibacillus kalamii sp. nov., isolated from a high-efficiency particulate arrestance filter system used in the International Space Station.</title>
        <authorList>
            <person name="Checinska Sielaff A."/>
            <person name="Kumar R.M."/>
            <person name="Pal D."/>
            <person name="Mayilraj S."/>
            <person name="Venkateswaran K."/>
        </authorList>
    </citation>
    <scope>NUCLEOTIDE SEQUENCE [LARGE SCALE GENOMIC DNA]</scope>
    <source>
        <strain evidence="6 7">ISSFR-015</strain>
    </source>
</reference>